<dbReference type="InterPro" id="IPR023346">
    <property type="entry name" value="Lysozyme-like_dom_sf"/>
</dbReference>
<keyword evidence="12" id="KW-1185">Reference proteome</keyword>
<evidence type="ECO:0000313" key="11">
    <source>
        <dbReference type="EMBL" id="UNY50220.1"/>
    </source>
</evidence>
<dbReference type="PANTHER" id="PTHR38107">
    <property type="match status" value="1"/>
</dbReference>
<dbReference type="InterPro" id="IPR002196">
    <property type="entry name" value="Glyco_hydro_24"/>
</dbReference>
<dbReference type="Proteomes" id="UP000832073">
    <property type="component" value="Segment"/>
</dbReference>
<organism evidence="11 12">
    <name type="scientific">Stenotrophomonas phage vB_SmeS_BUCT700</name>
    <dbReference type="NCBI Taxonomy" id="2924895"/>
    <lineage>
        <taxon>Viruses</taxon>
        <taxon>Duplodnaviria</taxon>
        <taxon>Heunggongvirae</taxon>
        <taxon>Uroviricota</taxon>
        <taxon>Caudoviricetes</taxon>
        <taxon>Autographivirales</taxon>
        <taxon>Autonotataviridae</taxon>
        <taxon>Gujervirinae</taxon>
        <taxon>Smasvirus</taxon>
        <taxon>Smasvirus BUCT700</taxon>
    </lineage>
</organism>
<keyword evidence="6 9" id="KW-0204">Cytolysis</keyword>
<proteinExistence type="inferred from homology"/>
<keyword evidence="8 9" id="KW-0326">Glycosidase</keyword>
<evidence type="ECO:0000256" key="2">
    <source>
        <dbReference type="ARBA" id="ARBA00022529"/>
    </source>
</evidence>
<dbReference type="HAMAP" id="MF_04110">
    <property type="entry name" value="ENDOLYSIN_T4"/>
    <property type="match status" value="1"/>
</dbReference>
<keyword evidence="9" id="KW-1035">Host cytoplasm</keyword>
<keyword evidence="2 9" id="KW-0929">Antimicrobial</keyword>
<evidence type="ECO:0000256" key="4">
    <source>
        <dbReference type="ARBA" id="ARBA00022638"/>
    </source>
</evidence>
<evidence type="ECO:0000256" key="9">
    <source>
        <dbReference type="HAMAP-Rule" id="MF_04110"/>
    </source>
</evidence>
<protein>
    <recommendedName>
        <fullName evidence="9">Endolysin</fullName>
        <ecNumber evidence="9">3.2.1.17</ecNumber>
    </recommendedName>
    <alternativeName>
        <fullName evidence="9">Lysis protein</fullName>
    </alternativeName>
    <alternativeName>
        <fullName evidence="9">Lysozyme</fullName>
    </alternativeName>
    <alternativeName>
        <fullName evidence="9">Muramidase</fullName>
    </alternativeName>
</protein>
<keyword evidence="3 9" id="KW-1188">Viral release from host cell</keyword>
<dbReference type="GO" id="GO:0044659">
    <property type="term" value="P:viral release from host cell by cytolysis"/>
    <property type="evidence" value="ECO:0007669"/>
    <property type="project" value="UniProtKB-UniRule"/>
</dbReference>
<reference evidence="11" key="1">
    <citation type="submission" date="2022-02" db="EMBL/GenBank/DDBJ databases">
        <authorList>
            <person name="Pu M."/>
            <person name="Li Y."/>
            <person name="Han P."/>
            <person name="Fan H."/>
            <person name="Tong Y."/>
        </authorList>
    </citation>
    <scope>NUCLEOTIDE SEQUENCE</scope>
</reference>
<dbReference type="Pfam" id="PF00959">
    <property type="entry name" value="Phage_lysozyme"/>
    <property type="match status" value="1"/>
</dbReference>
<keyword evidence="4 9" id="KW-0081">Bacteriolytic enzyme</keyword>
<dbReference type="EMBL" id="OM735686">
    <property type="protein sequence ID" value="UNY50220.1"/>
    <property type="molecule type" value="Genomic_DNA"/>
</dbReference>
<feature type="active site" description="Proton donor/acceptor" evidence="9">
    <location>
        <position position="37"/>
    </location>
</feature>
<sequence length="169" mass="19167">MNIKQRLLAWFAGSLLSVAGIMHITDSEGLRLQAYPDPATGGAPWTICYGHTGPEVYKGLRVSREQCDIWLAKDLAVHEKHVQRLVKVPAKQGEYDALVSFSFNLGPGNLQTSTLLRKLNAGDRRGSCMEYPRWKYANKIVLEGIVTRRFKEQTMCLQEGPYVFYPQRH</sequence>
<evidence type="ECO:0000256" key="6">
    <source>
        <dbReference type="ARBA" id="ARBA00022852"/>
    </source>
</evidence>
<keyword evidence="7 9" id="KW-0578">Host cell lysis by virus</keyword>
<dbReference type="InterPro" id="IPR034690">
    <property type="entry name" value="Endolysin_T4_type"/>
</dbReference>
<dbReference type="SUPFAM" id="SSF53955">
    <property type="entry name" value="Lysozyme-like"/>
    <property type="match status" value="1"/>
</dbReference>
<evidence type="ECO:0000256" key="10">
    <source>
        <dbReference type="RuleBase" id="RU003788"/>
    </source>
</evidence>
<dbReference type="InterPro" id="IPR023347">
    <property type="entry name" value="Lysozyme_dom_sf"/>
</dbReference>
<dbReference type="GO" id="GO:0009253">
    <property type="term" value="P:peptidoglycan catabolic process"/>
    <property type="evidence" value="ECO:0007669"/>
    <property type="project" value="UniProtKB-UniRule"/>
</dbReference>
<evidence type="ECO:0000256" key="1">
    <source>
        <dbReference type="ARBA" id="ARBA00000632"/>
    </source>
</evidence>
<dbReference type="CDD" id="cd16900">
    <property type="entry name" value="endolysin_R21-like"/>
    <property type="match status" value="1"/>
</dbReference>
<dbReference type="GO" id="GO:0016998">
    <property type="term" value="P:cell wall macromolecule catabolic process"/>
    <property type="evidence" value="ECO:0007669"/>
    <property type="project" value="InterPro"/>
</dbReference>
<evidence type="ECO:0000256" key="8">
    <source>
        <dbReference type="ARBA" id="ARBA00023295"/>
    </source>
</evidence>
<dbReference type="InterPro" id="IPR051018">
    <property type="entry name" value="Bacteriophage_GH24"/>
</dbReference>
<evidence type="ECO:0000256" key="3">
    <source>
        <dbReference type="ARBA" id="ARBA00022612"/>
    </source>
</evidence>
<comment type="similarity">
    <text evidence="9 10">Belongs to the glycosyl hydrolase 24 family.</text>
</comment>
<dbReference type="GO" id="GO:0003796">
    <property type="term" value="F:lysozyme activity"/>
    <property type="evidence" value="ECO:0007669"/>
    <property type="project" value="UniProtKB-UniRule"/>
</dbReference>
<evidence type="ECO:0000313" key="12">
    <source>
        <dbReference type="Proteomes" id="UP000832073"/>
    </source>
</evidence>
<evidence type="ECO:0000256" key="5">
    <source>
        <dbReference type="ARBA" id="ARBA00022801"/>
    </source>
</evidence>
<dbReference type="GO" id="GO:0042742">
    <property type="term" value="P:defense response to bacterium"/>
    <property type="evidence" value="ECO:0007669"/>
    <property type="project" value="UniProtKB-KW"/>
</dbReference>
<dbReference type="Gene3D" id="1.10.530.40">
    <property type="match status" value="1"/>
</dbReference>
<comment type="catalytic activity">
    <reaction evidence="1 9 10">
        <text>Hydrolysis of (1-&gt;4)-beta-linkages between N-acetylmuramic acid and N-acetyl-D-glucosamine residues in a peptidoglycan and between N-acetyl-D-glucosamine residues in chitodextrins.</text>
        <dbReference type="EC" id="3.2.1.17"/>
    </reaction>
</comment>
<keyword evidence="5 9" id="KW-0378">Hydrolase</keyword>
<dbReference type="GO" id="GO:0030430">
    <property type="term" value="C:host cell cytoplasm"/>
    <property type="evidence" value="ECO:0007669"/>
    <property type="project" value="UniProtKB-SubCell"/>
</dbReference>
<evidence type="ECO:0000256" key="7">
    <source>
        <dbReference type="ARBA" id="ARBA00023142"/>
    </source>
</evidence>
<dbReference type="PANTHER" id="PTHR38107:SF3">
    <property type="entry name" value="LYSOZYME RRRD-RELATED"/>
    <property type="match status" value="1"/>
</dbReference>
<comment type="function">
    <text evidence="9">Endolysin with lysozyme activity that degrades host peptidoglycans and participates with the holin and spanin proteins in the sequential events which lead to the programmed host cell lysis releasing the mature viral particles. Once the holin has permeabilized the host cell membrane, the endolysin can reach the periplasm and break down the peptidoglycan layer.</text>
</comment>
<feature type="active site" description="Proton donor/acceptor" evidence="9">
    <location>
        <position position="28"/>
    </location>
</feature>
<dbReference type="EC" id="3.2.1.17" evidence="9"/>
<accession>A0AAE9GBA7</accession>
<comment type="subcellular location">
    <subcellularLocation>
        <location evidence="9">Host cytoplasm</location>
    </subcellularLocation>
    <text evidence="9">The endolysin is cytoplasmic, but can reach the periplasmic space with the help of the holins which disrupt the host cell membrane.</text>
</comment>
<name>A0AAE9GBA7_9CAUD</name>